<gene>
    <name evidence="6" type="ORF">IE81DRAFT_321538</name>
</gene>
<feature type="region of interest" description="Disordered" evidence="5">
    <location>
        <begin position="32"/>
        <end position="96"/>
    </location>
</feature>
<dbReference type="Proteomes" id="UP000245783">
    <property type="component" value="Unassembled WGS sequence"/>
</dbReference>
<name>A0A316W5Y4_9BASI</name>
<dbReference type="STRING" id="1522189.A0A316W5Y4"/>
<feature type="region of interest" description="Disordered" evidence="5">
    <location>
        <begin position="103"/>
        <end position="122"/>
    </location>
</feature>
<sequence length="122" mass="13382">MSRAAKATLLGSIVVSGLTVWGVHYMQVREARNMHKGVERDTARLAERALQREREAAASASSSSTSTGSTPGAPSLASSSSEEEKTRQREARALDLVLNREREARFQQLQPTKGWAGEQDQR</sequence>
<feature type="compositionally biased region" description="Basic and acidic residues" evidence="5">
    <location>
        <begin position="32"/>
        <end position="56"/>
    </location>
</feature>
<comment type="subcellular location">
    <subcellularLocation>
        <location evidence="1">Mitochondrion</location>
    </subcellularLocation>
</comment>
<proteinExistence type="inferred from homology"/>
<organism evidence="6 7">
    <name type="scientific">Ceraceosorus guamensis</name>
    <dbReference type="NCBI Taxonomy" id="1522189"/>
    <lineage>
        <taxon>Eukaryota</taxon>
        <taxon>Fungi</taxon>
        <taxon>Dikarya</taxon>
        <taxon>Basidiomycota</taxon>
        <taxon>Ustilaginomycotina</taxon>
        <taxon>Exobasidiomycetes</taxon>
        <taxon>Ceraceosorales</taxon>
        <taxon>Ceraceosoraceae</taxon>
        <taxon>Ceraceosorus</taxon>
    </lineage>
</organism>
<keyword evidence="4" id="KW-0496">Mitochondrion</keyword>
<feature type="compositionally biased region" description="Low complexity" evidence="5">
    <location>
        <begin position="57"/>
        <end position="80"/>
    </location>
</feature>
<keyword evidence="3" id="KW-0809">Transit peptide</keyword>
<feature type="compositionally biased region" description="Basic and acidic residues" evidence="5">
    <location>
        <begin position="82"/>
        <end position="96"/>
    </location>
</feature>
<comment type="similarity">
    <text evidence="2">Belongs to the PET117 family.</text>
</comment>
<dbReference type="GeneID" id="37035244"/>
<evidence type="ECO:0000256" key="3">
    <source>
        <dbReference type="ARBA" id="ARBA00022946"/>
    </source>
</evidence>
<accession>A0A316W5Y4</accession>
<reference evidence="6 7" key="1">
    <citation type="journal article" date="2018" name="Mol. Biol. Evol.">
        <title>Broad Genomic Sampling Reveals a Smut Pathogenic Ancestry of the Fungal Clade Ustilaginomycotina.</title>
        <authorList>
            <person name="Kijpornyongpan T."/>
            <person name="Mondo S.J."/>
            <person name="Barry K."/>
            <person name="Sandor L."/>
            <person name="Lee J."/>
            <person name="Lipzen A."/>
            <person name="Pangilinan J."/>
            <person name="LaButti K."/>
            <person name="Hainaut M."/>
            <person name="Henrissat B."/>
            <person name="Grigoriev I.V."/>
            <person name="Spatafora J.W."/>
            <person name="Aime M.C."/>
        </authorList>
    </citation>
    <scope>NUCLEOTIDE SEQUENCE [LARGE SCALE GENOMIC DNA]</scope>
    <source>
        <strain evidence="6 7">MCA 4658</strain>
    </source>
</reference>
<protein>
    <recommendedName>
        <fullName evidence="8">Cytochrome c oxidase assembly protein</fullName>
    </recommendedName>
</protein>
<evidence type="ECO:0000256" key="1">
    <source>
        <dbReference type="ARBA" id="ARBA00004173"/>
    </source>
</evidence>
<dbReference type="GO" id="GO:0033617">
    <property type="term" value="P:mitochondrial respiratory chain complex IV assembly"/>
    <property type="evidence" value="ECO:0007669"/>
    <property type="project" value="TreeGrafter"/>
</dbReference>
<dbReference type="OrthoDB" id="76305at2759"/>
<dbReference type="PANTHER" id="PTHR28163">
    <property type="entry name" value="PROTEIN PET117 HOMOLOG, MITOCHONDRIAL"/>
    <property type="match status" value="1"/>
</dbReference>
<evidence type="ECO:0000313" key="7">
    <source>
        <dbReference type="Proteomes" id="UP000245783"/>
    </source>
</evidence>
<evidence type="ECO:0000256" key="5">
    <source>
        <dbReference type="SAM" id="MobiDB-lite"/>
    </source>
</evidence>
<dbReference type="Pfam" id="PF15786">
    <property type="entry name" value="PET117"/>
    <property type="match status" value="1"/>
</dbReference>
<dbReference type="GO" id="GO:0005739">
    <property type="term" value="C:mitochondrion"/>
    <property type="evidence" value="ECO:0007669"/>
    <property type="project" value="UniProtKB-SubCell"/>
</dbReference>
<dbReference type="EMBL" id="KZ819363">
    <property type="protein sequence ID" value="PWN44141.1"/>
    <property type="molecule type" value="Genomic_DNA"/>
</dbReference>
<evidence type="ECO:0008006" key="8">
    <source>
        <dbReference type="Google" id="ProtNLM"/>
    </source>
</evidence>
<dbReference type="InParanoid" id="A0A316W5Y4"/>
<dbReference type="AlphaFoldDB" id="A0A316W5Y4"/>
<keyword evidence="7" id="KW-1185">Reference proteome</keyword>
<evidence type="ECO:0000256" key="4">
    <source>
        <dbReference type="ARBA" id="ARBA00023128"/>
    </source>
</evidence>
<dbReference type="PANTHER" id="PTHR28163:SF1">
    <property type="entry name" value="PROTEIN PET117 HOMOLOG, MITOCHONDRIAL"/>
    <property type="match status" value="1"/>
</dbReference>
<evidence type="ECO:0000256" key="2">
    <source>
        <dbReference type="ARBA" id="ARBA00008197"/>
    </source>
</evidence>
<evidence type="ECO:0000313" key="6">
    <source>
        <dbReference type="EMBL" id="PWN44141.1"/>
    </source>
</evidence>
<dbReference type="InterPro" id="IPR031568">
    <property type="entry name" value="Pet117"/>
</dbReference>
<dbReference type="RefSeq" id="XP_025371301.1">
    <property type="nucleotide sequence ID" value="XM_025513374.1"/>
</dbReference>